<name>A0A915JPT1_ROMCU</name>
<evidence type="ECO:0000313" key="1">
    <source>
        <dbReference type="Proteomes" id="UP000887565"/>
    </source>
</evidence>
<reference evidence="2" key="1">
    <citation type="submission" date="2022-11" db="UniProtKB">
        <authorList>
            <consortium name="WormBaseParasite"/>
        </authorList>
    </citation>
    <scope>IDENTIFICATION</scope>
</reference>
<dbReference type="WBParaSite" id="nRc.2.0.1.t28107-RA">
    <property type="protein sequence ID" value="nRc.2.0.1.t28107-RA"/>
    <property type="gene ID" value="nRc.2.0.1.g28107"/>
</dbReference>
<accession>A0A915JPT1</accession>
<proteinExistence type="predicted"/>
<dbReference type="AlphaFoldDB" id="A0A915JPT1"/>
<organism evidence="1 2">
    <name type="scientific">Romanomermis culicivorax</name>
    <name type="common">Nematode worm</name>
    <dbReference type="NCBI Taxonomy" id="13658"/>
    <lineage>
        <taxon>Eukaryota</taxon>
        <taxon>Metazoa</taxon>
        <taxon>Ecdysozoa</taxon>
        <taxon>Nematoda</taxon>
        <taxon>Enoplea</taxon>
        <taxon>Dorylaimia</taxon>
        <taxon>Mermithida</taxon>
        <taxon>Mermithoidea</taxon>
        <taxon>Mermithidae</taxon>
        <taxon>Romanomermis</taxon>
    </lineage>
</organism>
<dbReference type="Proteomes" id="UP000887565">
    <property type="component" value="Unplaced"/>
</dbReference>
<protein>
    <submittedName>
        <fullName evidence="2">Uncharacterized protein</fullName>
    </submittedName>
</protein>
<keyword evidence="1" id="KW-1185">Reference proteome</keyword>
<evidence type="ECO:0000313" key="2">
    <source>
        <dbReference type="WBParaSite" id="nRc.2.0.1.t28107-RA"/>
    </source>
</evidence>
<sequence length="60" mass="7281">METIFITFITALRATYEAAVLTRIDVDTLAWTFWEEALIDFKSRWKSQHWELYPARRKPF</sequence>